<keyword evidence="8" id="KW-1093">Inhibition of host IRF7 by virus</keyword>
<keyword evidence="9" id="KW-1114">Inhibition of host interferon signaling pathway by virus</keyword>
<evidence type="ECO:0000256" key="2">
    <source>
        <dbReference type="ARBA" id="ARBA00009393"/>
    </source>
</evidence>
<keyword evidence="16" id="KW-0899">Viral immunoevasion</keyword>
<reference evidence="21 22" key="1">
    <citation type="submission" date="2014-04" db="EMBL/GenBank/DDBJ databases">
        <authorList>
            <person name="Das S."/>
            <person name="Halpin R.A."/>
            <person name="Bera J."/>
            <person name="Fedorova N."/>
            <person name="Tsitrin T."/>
            <person name="Stockwell T."/>
            <person name="Amedeo P."/>
            <person name="Bishop B."/>
            <person name="Gupta N."/>
            <person name="Hoover J."/>
            <person name="Katzel D."/>
            <person name="Schobel S."/>
            <person name="Shrivastava S."/>
            <person name="Hartert T."/>
            <person name="Moore M."/>
            <person name="Chappell J."/>
            <person name="Larkin E."/>
            <person name="Wentworth D.E."/>
            <person name="Anderson L.J."/>
        </authorList>
    </citation>
    <scope>NUCLEOTIDE SEQUENCE [LARGE SCALE GENOMIC DNA]</scope>
    <source>
        <strain evidence="21">RSVA/Homo sapiens/USA/LA2_09/2012</strain>
    </source>
</reference>
<evidence type="ECO:0000256" key="6">
    <source>
        <dbReference type="ARBA" id="ARBA00022632"/>
    </source>
</evidence>
<dbReference type="GO" id="GO:0039502">
    <property type="term" value="P:symbiont-mediated suppression of host type I interferon-mediated signaling pathway"/>
    <property type="evidence" value="ECO:0007669"/>
    <property type="project" value="UniProtKB-KW"/>
</dbReference>
<dbReference type="GO" id="GO:0052150">
    <property type="term" value="P:symbiont-mediated perturbation of host apoptosis"/>
    <property type="evidence" value="ECO:0007669"/>
    <property type="project" value="UniProtKB-KW"/>
</dbReference>
<evidence type="ECO:0000256" key="15">
    <source>
        <dbReference type="ARBA" id="ARBA00023258"/>
    </source>
</evidence>
<dbReference type="GO" id="GO:0039722">
    <property type="term" value="P:symbiont-mediated suppression of host toll-like receptor signaling pathway"/>
    <property type="evidence" value="ECO:0007669"/>
    <property type="project" value="UniProtKB-KW"/>
</dbReference>
<name>A0A023R770_HRSV</name>
<keyword evidence="7" id="KW-1225">Inhibition of host TLR pathway by virus</keyword>
<keyword evidence="4" id="KW-1113">Inhibition of host RLR pathway by virus</keyword>
<dbReference type="Pfam" id="PF03113">
    <property type="entry name" value="RSV_NS2"/>
    <property type="match status" value="1"/>
</dbReference>
<keyword evidence="6" id="KW-1090">Inhibition of host innate immune response by virus</keyword>
<evidence type="ECO:0000313" key="22">
    <source>
        <dbReference type="Proteomes" id="UP000147685"/>
    </source>
</evidence>
<dbReference type="Proteomes" id="UP000147685">
    <property type="component" value="Genome"/>
</dbReference>
<evidence type="ECO:0000313" key="21">
    <source>
        <dbReference type="EMBL" id="AHX57003.1"/>
    </source>
</evidence>
<evidence type="ECO:0000256" key="3">
    <source>
        <dbReference type="ARBA" id="ARBA00016256"/>
    </source>
</evidence>
<keyword evidence="13" id="KW-1088">Inhibition of host RIG-I by virus</keyword>
<keyword evidence="15" id="KW-0922">Interferon antiviral system evasion</keyword>
<dbReference type="InterPro" id="IPR004336">
    <property type="entry name" value="RSV_NS2"/>
</dbReference>
<evidence type="ECO:0000256" key="13">
    <source>
        <dbReference type="ARBA" id="ARBA00023090"/>
    </source>
</evidence>
<dbReference type="GO" id="GO:0039564">
    <property type="term" value="P:symbiont-mediated suppression of host JAK-STAT cascade via inhibition of STAT2 activity"/>
    <property type="evidence" value="ECO:0007669"/>
    <property type="project" value="UniProtKB-KW"/>
</dbReference>
<comment type="subunit">
    <text evidence="20">Monomer (instable). Homomultimer. Heteromultimer with NS1. Interacts with host RIGI (via N-terminus); this interaction prevents host signaling pathway involved in interferon production. Interacts with host MAP1B/microtubule-associated protein 1B.</text>
</comment>
<keyword evidence="11" id="KW-1092">Inhibition of host IRF3 by virus</keyword>
<comment type="subcellular location">
    <subcellularLocation>
        <location evidence="1">Host mitochondrion</location>
    </subcellularLocation>
</comment>
<evidence type="ECO:0000256" key="11">
    <source>
        <dbReference type="ARBA" id="ARBA00022931"/>
    </source>
</evidence>
<evidence type="ECO:0000256" key="12">
    <source>
        <dbReference type="ARBA" id="ARBA00022965"/>
    </source>
</evidence>
<dbReference type="GO" id="GO:0039540">
    <property type="term" value="P:symbiont-mediated suppression of host cytoplasmic pattern recognition receptor signaling pathway via inhibition of RIG-I activity"/>
    <property type="evidence" value="ECO:0007669"/>
    <property type="project" value="UniProtKB-KW"/>
</dbReference>
<comment type="similarity">
    <text evidence="2">Belongs to the pneumovirus non-structural protein 2 family.</text>
</comment>
<gene>
    <name evidence="21" type="primary">NS2</name>
    <name evidence="21" type="ORF">U731_45566gpNS2</name>
</gene>
<keyword evidence="17" id="KW-1119">Modulation of host cell apoptosis by virus</keyword>
<evidence type="ECO:0000256" key="1">
    <source>
        <dbReference type="ARBA" id="ARBA00004181"/>
    </source>
</evidence>
<keyword evidence="10" id="KW-1106">Inhibition of host STAT2 by virus</keyword>
<accession>A0A023R770</accession>
<dbReference type="GO" id="GO:0039548">
    <property type="term" value="P:symbiont-mediated suppression of host cytoplasmic pattern recognition receptor signaling pathway via inhibition of IRF3 activity"/>
    <property type="evidence" value="ECO:0007669"/>
    <property type="project" value="UniProtKB-KW"/>
</dbReference>
<evidence type="ECO:0000256" key="4">
    <source>
        <dbReference type="ARBA" id="ARBA00022482"/>
    </source>
</evidence>
<keyword evidence="5" id="KW-0945">Host-virus interaction</keyword>
<dbReference type="GO" id="GO:0033650">
    <property type="term" value="C:host cell mitochondrion"/>
    <property type="evidence" value="ECO:0007669"/>
    <property type="project" value="UniProtKB-SubCell"/>
</dbReference>
<evidence type="ECO:0000256" key="7">
    <source>
        <dbReference type="ARBA" id="ARBA00022802"/>
    </source>
</evidence>
<organismHost>
    <name type="scientific">Homo sapiens</name>
    <name type="common">Human</name>
    <dbReference type="NCBI Taxonomy" id="9606"/>
</organismHost>
<dbReference type="GO" id="GO:0039723">
    <property type="term" value="P:symbiont-mediated suppression of host cytoplasmic pattern recognition receptor signaling pathway via inhibition of TBK1 activity"/>
    <property type="evidence" value="ECO:0007669"/>
    <property type="project" value="UniProtKB-KW"/>
</dbReference>
<proteinExistence type="inferred from homology"/>
<evidence type="ECO:0000256" key="9">
    <source>
        <dbReference type="ARBA" id="ARBA00022830"/>
    </source>
</evidence>
<evidence type="ECO:0000256" key="16">
    <source>
        <dbReference type="ARBA" id="ARBA00023280"/>
    </source>
</evidence>
<comment type="function">
    <text evidence="19">Plays a major role in antagonizing the type I IFN-mediated antiviral response. Acts cooperatively with NS1 to repress activation and nuclear translocation of host IFN-regulatory factor IRF3. Interacts with the host cytoplasmic sensor of viral nucleic acids RIGI and prevents the interaction with its downstream partner MAVS. Together with NS2, participates in the proteasomal degradation of host STAT2, IRF3, IRF7, TBK1 and RIGI through a NS-degradasome involving CUL2 and Elongin-C. The degradasome requires an intact mitochondrial MAVS. Induces host SOCS1 expression. Induces activation of NF-kappa-B. Suppresses premature apoptosis by an NF-kappa-B-dependent, interferon-independent mechanism promoting continued viral replication.</text>
</comment>
<evidence type="ECO:0000256" key="10">
    <source>
        <dbReference type="ARBA" id="ARBA00022883"/>
    </source>
</evidence>
<evidence type="ECO:0000256" key="8">
    <source>
        <dbReference type="ARBA" id="ARBA00022811"/>
    </source>
</evidence>
<sequence>MDTTHSDTSPQRLMITDMRPLSLETIITSLTRDIITHKFIYLINHECIVRKLDERQATFTFLVNYEMKLLHKVGSTKYKKYTEYNTKYGTFPMPIFINHDGFLECIGIKPTKHTPIIYKYDLNP</sequence>
<evidence type="ECO:0000256" key="18">
    <source>
        <dbReference type="ARBA" id="ARBA00030526"/>
    </source>
</evidence>
<organism evidence="21 22">
    <name type="scientific">Human respiratory syncytial virus</name>
    <dbReference type="NCBI Taxonomy" id="11250"/>
    <lineage>
        <taxon>Viruses</taxon>
        <taxon>Riboviria</taxon>
        <taxon>Orthornavirae</taxon>
        <taxon>Negarnaviricota</taxon>
        <taxon>Haploviricotina</taxon>
        <taxon>Monjiviricetes</taxon>
        <taxon>Mononegavirales</taxon>
        <taxon>Pneumoviridae</taxon>
        <taxon>Orthopneumovirus</taxon>
        <taxon>Orthopneumovirus hominis</taxon>
    </lineage>
</organism>
<evidence type="ECO:0000256" key="14">
    <source>
        <dbReference type="ARBA" id="ARBA00023147"/>
    </source>
</evidence>
<evidence type="ECO:0000256" key="17">
    <source>
        <dbReference type="ARBA" id="ARBA00023323"/>
    </source>
</evidence>
<dbReference type="EMBL" id="KJ672427">
    <property type="protein sequence ID" value="AHX57003.1"/>
    <property type="molecule type" value="Viral_cRNA"/>
</dbReference>
<keyword evidence="14" id="KW-1045">Host mitochondrion</keyword>
<dbReference type="GO" id="GO:0039557">
    <property type="term" value="P:symbiont-mediated suppression of host cytoplasmic pattern recognition receptor signaling pathway via inhibition of IRF7 activity"/>
    <property type="evidence" value="ECO:0007669"/>
    <property type="project" value="UniProtKB-KW"/>
</dbReference>
<protein>
    <recommendedName>
        <fullName evidence="3">Non-structural protein 2</fullName>
    </recommendedName>
    <alternativeName>
        <fullName evidence="18">Non-structural protein 1B</fullName>
    </alternativeName>
</protein>
<evidence type="ECO:0000256" key="19">
    <source>
        <dbReference type="ARBA" id="ARBA00045939"/>
    </source>
</evidence>
<evidence type="ECO:0000256" key="5">
    <source>
        <dbReference type="ARBA" id="ARBA00022581"/>
    </source>
</evidence>
<evidence type="ECO:0000256" key="20">
    <source>
        <dbReference type="ARBA" id="ARBA00047165"/>
    </source>
</evidence>
<keyword evidence="12" id="KW-1223">Inhibition of host TBK1 by virus</keyword>